<evidence type="ECO:0000313" key="7">
    <source>
        <dbReference type="Proteomes" id="UP000749293"/>
    </source>
</evidence>
<feature type="compositionally biased region" description="Polar residues" evidence="5">
    <location>
        <begin position="419"/>
        <end position="430"/>
    </location>
</feature>
<feature type="region of interest" description="Disordered" evidence="5">
    <location>
        <begin position="375"/>
        <end position="506"/>
    </location>
</feature>
<dbReference type="Gene3D" id="1.25.40.10">
    <property type="entry name" value="Tetratricopeptide repeat domain"/>
    <property type="match status" value="4"/>
</dbReference>
<dbReference type="Pfam" id="PF07719">
    <property type="entry name" value="TPR_2"/>
    <property type="match status" value="1"/>
</dbReference>
<dbReference type="GO" id="GO:0005680">
    <property type="term" value="C:anaphase-promoting complex"/>
    <property type="evidence" value="ECO:0007669"/>
    <property type="project" value="TreeGrafter"/>
</dbReference>
<dbReference type="SMART" id="SM00028">
    <property type="entry name" value="TPR"/>
    <property type="match status" value="7"/>
</dbReference>
<feature type="compositionally biased region" description="Low complexity" evidence="5">
    <location>
        <begin position="375"/>
        <end position="391"/>
    </location>
</feature>
<dbReference type="GeneID" id="55972880"/>
<dbReference type="GO" id="GO:0016567">
    <property type="term" value="P:protein ubiquitination"/>
    <property type="evidence" value="ECO:0007669"/>
    <property type="project" value="TreeGrafter"/>
</dbReference>
<dbReference type="Pfam" id="PF13181">
    <property type="entry name" value="TPR_8"/>
    <property type="match status" value="2"/>
</dbReference>
<gene>
    <name evidence="6" type="ORF">GMORB2_6655</name>
</gene>
<evidence type="ECO:0000313" key="6">
    <source>
        <dbReference type="EMBL" id="KAF4123107.1"/>
    </source>
</evidence>
<feature type="repeat" description="TPR" evidence="4">
    <location>
        <begin position="127"/>
        <end position="160"/>
    </location>
</feature>
<dbReference type="InterPro" id="IPR019734">
    <property type="entry name" value="TPR_rpt"/>
</dbReference>
<dbReference type="PANTHER" id="PTHR12558">
    <property type="entry name" value="CELL DIVISION CYCLE 16,23,27"/>
    <property type="match status" value="1"/>
</dbReference>
<dbReference type="InterPro" id="IPR013105">
    <property type="entry name" value="TPR_2"/>
</dbReference>
<feature type="compositionally biased region" description="Low complexity" evidence="5">
    <location>
        <begin position="453"/>
        <end position="473"/>
    </location>
</feature>
<evidence type="ECO:0000256" key="5">
    <source>
        <dbReference type="SAM" id="MobiDB-lite"/>
    </source>
</evidence>
<evidence type="ECO:0000256" key="3">
    <source>
        <dbReference type="ARBA" id="ARBA00038210"/>
    </source>
</evidence>
<keyword evidence="2 4" id="KW-0802">TPR repeat</keyword>
<dbReference type="SUPFAM" id="SSF48452">
    <property type="entry name" value="TPR-like"/>
    <property type="match status" value="3"/>
</dbReference>
<keyword evidence="1" id="KW-0677">Repeat</keyword>
<feature type="compositionally biased region" description="Low complexity" evidence="5">
    <location>
        <begin position="495"/>
        <end position="506"/>
    </location>
</feature>
<feature type="compositionally biased region" description="Polar residues" evidence="5">
    <location>
        <begin position="199"/>
        <end position="209"/>
    </location>
</feature>
<comment type="similarity">
    <text evidence="3">Belongs to the APC3/CDC27 family.</text>
</comment>
<feature type="repeat" description="TPR" evidence="4">
    <location>
        <begin position="808"/>
        <end position="841"/>
    </location>
</feature>
<dbReference type="RefSeq" id="XP_035321759.1">
    <property type="nucleotide sequence ID" value="XM_035468625.1"/>
</dbReference>
<sequence length="864" mass="94032">MAPNPAAVSGLLRQTIYYHLDNASYDNALFFAERLVAQDPKSNDAAHLVALSHLRLRDFRSAYDVSKPAGYRGTHLGCAWVLAQACLVLERHKDGITALERSRSQWLQTPVVGKHTPTSRAAIPDASALQCLLGKLYRGYGDHNKAVGCFEEALRINSFMWDAFTILCDMGVSVRVPNIFRPSESMMHGFNIEATPVALSSSSETNTQAPLEVPGKRPPARSQIPDLGADPFGAAPPSSAEATQAESDLLGDVSSHNDFMSKIQAARLRLVNSGNNPPVPTRGLSEPLTASEQAATYQAPAAHGIAEPLHAPARRIRATLAQAADHGLEAPPPKMNYRLGTRRTREREREEQTRAVVDVVYQELDSAAAPPPAAAAAAATAADKPRPVAAAPDRKRTVAGYPVSRSTNSEEAATRRSARLNTFKPSSRANSGAAATMPPPAGRELKKARPQISRIVRPGSSGSSVGRVVSGNRKPIEDRGDGDQHGETSSRIREASAAPPAPTTTATAAAAAAAVARQAELEHARTEEALRWVLDLVKKLGNGYYHLSRFQCDDALQALSSLPAAHQGTPWVLALMGRAHFEQAAYPEAEKFFRKMRVQAPSRLQDMEVYSTILWHLKRETDLSFLAHELIDAAWESPQAWCALGNAWSLAREPEQALRCFKRATQLDPGFAYAFTLQGHEHVANEEYDKALTAYRMAIAADRRHYNAYYGIGRVQQRLGAYDKAHTHFLAASTINPNNAVLICCIGKVLEKQKQVGAALQAYTRAVELAPRAAQTRYMKARGLLAVGQVEAAHKELMVLKDLAPDEGTVHFLLGTLYRTVNDRQAAVRHFTIALALDPKAGPKIKDAIESFEDDVQMDDSMIE</sequence>
<dbReference type="PANTHER" id="PTHR12558:SF13">
    <property type="entry name" value="CELL DIVISION CYCLE PROTEIN 27 HOMOLOG"/>
    <property type="match status" value="1"/>
</dbReference>
<dbReference type="InterPro" id="IPR011990">
    <property type="entry name" value="TPR-like_helical_dom_sf"/>
</dbReference>
<evidence type="ECO:0000256" key="2">
    <source>
        <dbReference type="ARBA" id="ARBA00022803"/>
    </source>
</evidence>
<organism evidence="6 7">
    <name type="scientific">Geosmithia morbida</name>
    <dbReference type="NCBI Taxonomy" id="1094350"/>
    <lineage>
        <taxon>Eukaryota</taxon>
        <taxon>Fungi</taxon>
        <taxon>Dikarya</taxon>
        <taxon>Ascomycota</taxon>
        <taxon>Pezizomycotina</taxon>
        <taxon>Sordariomycetes</taxon>
        <taxon>Hypocreomycetidae</taxon>
        <taxon>Hypocreales</taxon>
        <taxon>Bionectriaceae</taxon>
        <taxon>Geosmithia</taxon>
    </lineage>
</organism>
<proteinExistence type="inferred from homology"/>
<dbReference type="PROSITE" id="PS50005">
    <property type="entry name" value="TPR"/>
    <property type="match status" value="6"/>
</dbReference>
<name>A0A9P5D1U1_9HYPO</name>
<dbReference type="Proteomes" id="UP000749293">
    <property type="component" value="Unassembled WGS sequence"/>
</dbReference>
<evidence type="ECO:0000256" key="1">
    <source>
        <dbReference type="ARBA" id="ARBA00022737"/>
    </source>
</evidence>
<dbReference type="Pfam" id="PF12895">
    <property type="entry name" value="ANAPC3"/>
    <property type="match status" value="1"/>
</dbReference>
<protein>
    <submittedName>
        <fullName evidence="6">Anaphase-promoting complex subunit 3</fullName>
    </submittedName>
</protein>
<reference evidence="6" key="1">
    <citation type="submission" date="2020-03" db="EMBL/GenBank/DDBJ databases">
        <title>Site-based positive gene gene selection in Geosmithia morbida across the United States reveals a broad range of putative effectors and factors for local host and environmental adapation.</title>
        <authorList>
            <person name="Onufrak A."/>
            <person name="Murdoch R.W."/>
            <person name="Gazis R."/>
            <person name="Huff M."/>
            <person name="Staton M."/>
            <person name="Klingeman W."/>
            <person name="Hadziabdic D."/>
        </authorList>
    </citation>
    <scope>NUCLEOTIDE SEQUENCE</scope>
    <source>
        <strain evidence="6">1262</strain>
    </source>
</reference>
<keyword evidence="7" id="KW-1185">Reference proteome</keyword>
<dbReference type="GO" id="GO:0031145">
    <property type="term" value="P:anaphase-promoting complex-dependent catabolic process"/>
    <property type="evidence" value="ECO:0007669"/>
    <property type="project" value="TreeGrafter"/>
</dbReference>
<feature type="repeat" description="TPR" evidence="4">
    <location>
        <begin position="740"/>
        <end position="773"/>
    </location>
</feature>
<feature type="repeat" description="TPR" evidence="4">
    <location>
        <begin position="672"/>
        <end position="705"/>
    </location>
</feature>
<dbReference type="GO" id="GO:0051301">
    <property type="term" value="P:cell division"/>
    <property type="evidence" value="ECO:0007669"/>
    <property type="project" value="TreeGrafter"/>
</dbReference>
<feature type="compositionally biased region" description="Basic and acidic residues" evidence="5">
    <location>
        <begin position="474"/>
        <end position="494"/>
    </location>
</feature>
<dbReference type="AlphaFoldDB" id="A0A9P5D1U1"/>
<feature type="repeat" description="TPR" evidence="4">
    <location>
        <begin position="638"/>
        <end position="671"/>
    </location>
</feature>
<feature type="region of interest" description="Disordered" evidence="5">
    <location>
        <begin position="199"/>
        <end position="247"/>
    </location>
</feature>
<evidence type="ECO:0000256" key="4">
    <source>
        <dbReference type="PROSITE-ProRule" id="PRU00339"/>
    </source>
</evidence>
<feature type="repeat" description="TPR" evidence="4">
    <location>
        <begin position="706"/>
        <end position="739"/>
    </location>
</feature>
<dbReference type="GO" id="GO:0007091">
    <property type="term" value="P:metaphase/anaphase transition of mitotic cell cycle"/>
    <property type="evidence" value="ECO:0007669"/>
    <property type="project" value="TreeGrafter"/>
</dbReference>
<dbReference type="EMBL" id="JAANYQ010000007">
    <property type="protein sequence ID" value="KAF4123107.1"/>
    <property type="molecule type" value="Genomic_DNA"/>
</dbReference>
<dbReference type="OrthoDB" id="329563at2759"/>
<accession>A0A9P5D1U1</accession>
<dbReference type="GO" id="GO:0005737">
    <property type="term" value="C:cytoplasm"/>
    <property type="evidence" value="ECO:0007669"/>
    <property type="project" value="TreeGrafter"/>
</dbReference>
<comment type="caution">
    <text evidence="6">The sequence shown here is derived from an EMBL/GenBank/DDBJ whole genome shotgun (WGS) entry which is preliminary data.</text>
</comment>